<dbReference type="GO" id="GO:0016477">
    <property type="term" value="P:cell migration"/>
    <property type="evidence" value="ECO:0007669"/>
    <property type="project" value="TreeGrafter"/>
</dbReference>
<dbReference type="InterPro" id="IPR000980">
    <property type="entry name" value="SH2"/>
</dbReference>
<dbReference type="Gene3D" id="3.30.60.20">
    <property type="match status" value="1"/>
</dbReference>
<dbReference type="GO" id="GO:0005085">
    <property type="term" value="F:guanyl-nucleotide exchange factor activity"/>
    <property type="evidence" value="ECO:0007669"/>
    <property type="project" value="UniProtKB-KW"/>
</dbReference>
<dbReference type="InterPro" id="IPR036860">
    <property type="entry name" value="SH2_dom_sf"/>
</dbReference>
<dbReference type="AlphaFoldDB" id="A0A0N5AHT5"/>
<dbReference type="Pfam" id="PF00017">
    <property type="entry name" value="SH2"/>
    <property type="match status" value="1"/>
</dbReference>
<evidence type="ECO:0000256" key="5">
    <source>
        <dbReference type="PROSITE-ProRule" id="PRU00191"/>
    </source>
</evidence>
<dbReference type="SMART" id="SM00326">
    <property type="entry name" value="SH3"/>
    <property type="match status" value="2"/>
</dbReference>
<dbReference type="PROSITE" id="PS50001">
    <property type="entry name" value="SH2"/>
    <property type="match status" value="1"/>
</dbReference>
<dbReference type="SUPFAM" id="SSF55550">
    <property type="entry name" value="SH2 domain"/>
    <property type="match status" value="1"/>
</dbReference>
<dbReference type="InterPro" id="IPR036028">
    <property type="entry name" value="SH3-like_dom_sf"/>
</dbReference>
<keyword evidence="3" id="KW-0862">Zinc</keyword>
<dbReference type="SUPFAM" id="SSF48065">
    <property type="entry name" value="DBL homology domain (DH-domain)"/>
    <property type="match status" value="1"/>
</dbReference>
<dbReference type="PROSITE" id="PS00741">
    <property type="entry name" value="DH_1"/>
    <property type="match status" value="1"/>
</dbReference>
<evidence type="ECO:0000259" key="7">
    <source>
        <dbReference type="PROSITE" id="PS50001"/>
    </source>
</evidence>
<feature type="domain" description="SH2" evidence="7">
    <location>
        <begin position="738"/>
        <end position="828"/>
    </location>
</feature>
<reference evidence="13" key="1">
    <citation type="submission" date="2017-02" db="UniProtKB">
        <authorList>
            <consortium name="WormBaseParasite"/>
        </authorList>
    </citation>
    <scope>IDENTIFICATION</scope>
</reference>
<dbReference type="SUPFAM" id="SSF47576">
    <property type="entry name" value="Calponin-homology domain, CH-domain"/>
    <property type="match status" value="1"/>
</dbReference>
<keyword evidence="3" id="KW-0479">Metal-binding</keyword>
<evidence type="ECO:0000259" key="10">
    <source>
        <dbReference type="PROSITE" id="PS50010"/>
    </source>
</evidence>
<dbReference type="PRINTS" id="PR00678">
    <property type="entry name" value="PI3KINASEP85"/>
</dbReference>
<dbReference type="CDD" id="cd00160">
    <property type="entry name" value="RhoGEF"/>
    <property type="match status" value="1"/>
</dbReference>
<dbReference type="PROSITE" id="PS50003">
    <property type="entry name" value="PH_DOMAIN"/>
    <property type="match status" value="1"/>
</dbReference>
<dbReference type="PANTHER" id="PTHR45818">
    <property type="entry name" value="PROTEIN VAV"/>
    <property type="match status" value="1"/>
</dbReference>
<evidence type="ECO:0000256" key="1">
    <source>
        <dbReference type="ARBA" id="ARBA00022443"/>
    </source>
</evidence>
<dbReference type="InterPro" id="IPR001849">
    <property type="entry name" value="PH_domain"/>
</dbReference>
<dbReference type="Pfam" id="PF00307">
    <property type="entry name" value="CH"/>
    <property type="match status" value="1"/>
</dbReference>
<dbReference type="Pfam" id="PF22697">
    <property type="entry name" value="SOS1_NGEF_PH"/>
    <property type="match status" value="1"/>
</dbReference>
<dbReference type="InterPro" id="IPR001452">
    <property type="entry name" value="SH3_domain"/>
</dbReference>
<feature type="domain" description="DH" evidence="10">
    <location>
        <begin position="214"/>
        <end position="405"/>
    </location>
</feature>
<dbReference type="Gene3D" id="3.30.505.10">
    <property type="entry name" value="SH2 domain"/>
    <property type="match status" value="1"/>
</dbReference>
<dbReference type="CDD" id="cd00174">
    <property type="entry name" value="SH3"/>
    <property type="match status" value="1"/>
</dbReference>
<dbReference type="Gene3D" id="1.10.418.10">
    <property type="entry name" value="Calponin-like domain"/>
    <property type="match status" value="1"/>
</dbReference>
<dbReference type="Gene3D" id="2.30.29.30">
    <property type="entry name" value="Pleckstrin-homology domain (PH domain)/Phosphotyrosine-binding domain (PTB)"/>
    <property type="match status" value="1"/>
</dbReference>
<keyword evidence="12" id="KW-1185">Reference proteome</keyword>
<dbReference type="GO" id="GO:0005737">
    <property type="term" value="C:cytoplasm"/>
    <property type="evidence" value="ECO:0007669"/>
    <property type="project" value="TreeGrafter"/>
</dbReference>
<dbReference type="GO" id="GO:0035556">
    <property type="term" value="P:intracellular signal transduction"/>
    <property type="evidence" value="ECO:0007669"/>
    <property type="project" value="InterPro"/>
</dbReference>
<dbReference type="STRING" id="451379.A0A0N5AHT5"/>
<dbReference type="PRINTS" id="PR00401">
    <property type="entry name" value="SH2DOMAIN"/>
</dbReference>
<dbReference type="SMART" id="SM00233">
    <property type="entry name" value="PH"/>
    <property type="match status" value="1"/>
</dbReference>
<dbReference type="PRINTS" id="PR00452">
    <property type="entry name" value="SH3DOMAIN"/>
</dbReference>
<dbReference type="InterPro" id="IPR001331">
    <property type="entry name" value="GDS_CDC24_CS"/>
</dbReference>
<dbReference type="CDD" id="cd21201">
    <property type="entry name" value="CH_VAV"/>
    <property type="match status" value="1"/>
</dbReference>
<dbReference type="PROSITE" id="PS50002">
    <property type="entry name" value="SH3"/>
    <property type="match status" value="2"/>
</dbReference>
<dbReference type="InterPro" id="IPR036872">
    <property type="entry name" value="CH_dom_sf"/>
</dbReference>
<name>A0A0N5AHT5_9BILA</name>
<dbReference type="SMART" id="SM00252">
    <property type="entry name" value="SH2"/>
    <property type="match status" value="1"/>
</dbReference>
<evidence type="ECO:0000259" key="9">
    <source>
        <dbReference type="PROSITE" id="PS50003"/>
    </source>
</evidence>
<dbReference type="Pfam" id="PF00621">
    <property type="entry name" value="RhoGEF"/>
    <property type="match status" value="1"/>
</dbReference>
<dbReference type="SMART" id="SM00325">
    <property type="entry name" value="RhoGEF"/>
    <property type="match status" value="1"/>
</dbReference>
<dbReference type="InterPro" id="IPR000219">
    <property type="entry name" value="DH_dom"/>
</dbReference>
<dbReference type="WBParaSite" id="SMUV_0000394901-mRNA-1">
    <property type="protein sequence ID" value="SMUV_0000394901-mRNA-1"/>
    <property type="gene ID" value="SMUV_0000394901"/>
</dbReference>
<dbReference type="InterPro" id="IPR035899">
    <property type="entry name" value="DBL_dom_sf"/>
</dbReference>
<keyword evidence="2" id="KW-0344">Guanine-nucleotide releasing factor</keyword>
<dbReference type="Gene3D" id="2.30.30.40">
    <property type="entry name" value="SH3 Domains"/>
    <property type="match status" value="2"/>
</dbReference>
<feature type="domain" description="SH3" evidence="8">
    <location>
        <begin position="834"/>
        <end position="895"/>
    </location>
</feature>
<feature type="domain" description="PH" evidence="9">
    <location>
        <begin position="438"/>
        <end position="553"/>
    </location>
</feature>
<dbReference type="InterPro" id="IPR055251">
    <property type="entry name" value="SOS1_NGEF_PH"/>
</dbReference>
<dbReference type="SUPFAM" id="SSF50729">
    <property type="entry name" value="PH domain-like"/>
    <property type="match status" value="1"/>
</dbReference>
<dbReference type="GO" id="GO:0008270">
    <property type="term" value="F:zinc ion binding"/>
    <property type="evidence" value="ECO:0007669"/>
    <property type="project" value="UniProtKB-KW"/>
</dbReference>
<protein>
    <submittedName>
        <fullName evidence="13">Protein vav</fullName>
    </submittedName>
</protein>
<sequence length="897" mass="103433">MITGVEPWRECVKWMMDCGVLDATHRVGDPNTSISEFAMLLRDGVLLCVLCNQLSPNCINPNDWQQRPQMAQFLCCKNICEFLKACENTFKLDKDDLFDPWDLYRLNDFAKVLKTLSKLSQSEKAKLTGHKGFTLHLEPSTSSEYGNEEAVYRSLKDDVEDNEVVVENAYDLGSKEDEKTSGRIYDTIVCQRSSEKRERIKDSDKWSTWKPVTHREHCIKELYDTETNYVENALDMLINKFYIPLEGILSRDDHEIIFMNILKLACIHRSFLGHLRQAVLIAVNLERSPTKDENITIGDVFKTWKEKFTAYGFYCSHLPESRSKIATLLKADQTFEEKLKECAVAANCDGFMLGELLGVPVQRILKYHLLLSDMIKSTSIESNDLSALKDAKEAMIDINTYINEVSRDYEMQQYVSDIEKSIPDLEMSEGMHLISYGKHVADGEIKISDSTKEGSKMKNRYVFIFDRVMIICKSLRGNQYSYRDAYFLRDFRIDVDTDNSNKFGTLTRKLTANGSYYFSLVQETNEGSNVLNMCCKTITQRDKWVQYFRSAQDNEHPKDAEETGHELRYQTYDKPSVCSHCQKLFCGLFFQGYHCNYIPPQHNEIVRATQSFRSSDPRFLSFDKNDFIEILQQCGNGTIKGRVVTNREKIGFVALERVSRCRSSASSLQSFHSPDSIFDMDSSSNSALSPIDRASNVSSPQLPRQGLLNHRSSTDSMISLRTQTGPDYINEDVIGQEWYQGSLERAEAEMRLRGTPDGTYLVRFSNTQQKYVISISFNGEVKHTKIEQNYDNLYYLDELTMFPGIVELINYYREHNLRESFESLDTPLKEHYYPPNQPYKAIYDYHSEEPGHLELKVGQIVYVVDRKGEERGWWKGKSGNRTGYFPLTYVKPFGQSS</sequence>
<keyword evidence="3" id="KW-0863">Zinc-finger</keyword>
<feature type="domain" description="Calponin-homology (CH)" evidence="11">
    <location>
        <begin position="5"/>
        <end position="124"/>
    </location>
</feature>
<organism evidence="12 13">
    <name type="scientific">Syphacia muris</name>
    <dbReference type="NCBI Taxonomy" id="451379"/>
    <lineage>
        <taxon>Eukaryota</taxon>
        <taxon>Metazoa</taxon>
        <taxon>Ecdysozoa</taxon>
        <taxon>Nematoda</taxon>
        <taxon>Chromadorea</taxon>
        <taxon>Rhabditida</taxon>
        <taxon>Spirurina</taxon>
        <taxon>Oxyuridomorpha</taxon>
        <taxon>Oxyuroidea</taxon>
        <taxon>Oxyuridae</taxon>
        <taxon>Syphacia</taxon>
    </lineage>
</organism>
<evidence type="ECO:0000259" key="8">
    <source>
        <dbReference type="PROSITE" id="PS50002"/>
    </source>
</evidence>
<dbReference type="PROSITE" id="PS50021">
    <property type="entry name" value="CH"/>
    <property type="match status" value="1"/>
</dbReference>
<proteinExistence type="predicted"/>
<evidence type="ECO:0000313" key="12">
    <source>
        <dbReference type="Proteomes" id="UP000046393"/>
    </source>
</evidence>
<evidence type="ECO:0000256" key="4">
    <source>
        <dbReference type="ARBA" id="ARBA00022999"/>
    </source>
</evidence>
<evidence type="ECO:0000256" key="2">
    <source>
        <dbReference type="ARBA" id="ARBA00022658"/>
    </source>
</evidence>
<dbReference type="PANTHER" id="PTHR45818:SF3">
    <property type="entry name" value="PROTEIN VAV"/>
    <property type="match status" value="1"/>
</dbReference>
<keyword evidence="1 6" id="KW-0728">SH3 domain</keyword>
<dbReference type="Proteomes" id="UP000046393">
    <property type="component" value="Unplaced"/>
</dbReference>
<keyword evidence="4 5" id="KW-0727">SH2 domain</keyword>
<dbReference type="InterPro" id="IPR001715">
    <property type="entry name" value="CH_dom"/>
</dbReference>
<accession>A0A0N5AHT5</accession>
<dbReference type="SMART" id="SM00033">
    <property type="entry name" value="CH"/>
    <property type="match status" value="1"/>
</dbReference>
<dbReference type="PROSITE" id="PS50010">
    <property type="entry name" value="DH_2"/>
    <property type="match status" value="1"/>
</dbReference>
<evidence type="ECO:0000313" key="13">
    <source>
        <dbReference type="WBParaSite" id="SMUV_0000394901-mRNA-1"/>
    </source>
</evidence>
<evidence type="ECO:0000259" key="11">
    <source>
        <dbReference type="PROSITE" id="PS50021"/>
    </source>
</evidence>
<evidence type="ECO:0000256" key="3">
    <source>
        <dbReference type="ARBA" id="ARBA00022771"/>
    </source>
</evidence>
<dbReference type="SUPFAM" id="SSF50044">
    <property type="entry name" value="SH3-domain"/>
    <property type="match status" value="2"/>
</dbReference>
<evidence type="ECO:0000256" key="6">
    <source>
        <dbReference type="PROSITE-ProRule" id="PRU00192"/>
    </source>
</evidence>
<dbReference type="Gene3D" id="1.20.900.10">
    <property type="entry name" value="Dbl homology (DH) domain"/>
    <property type="match status" value="1"/>
</dbReference>
<feature type="domain" description="SH3" evidence="8">
    <location>
        <begin position="601"/>
        <end position="663"/>
    </location>
</feature>
<dbReference type="Pfam" id="PF00018">
    <property type="entry name" value="SH3_1"/>
    <property type="match status" value="1"/>
</dbReference>
<dbReference type="InterPro" id="IPR011993">
    <property type="entry name" value="PH-like_dom_sf"/>
</dbReference>